<dbReference type="AlphaFoldDB" id="A0A8J6YX28"/>
<dbReference type="CDD" id="cd05967">
    <property type="entry name" value="PrpE"/>
    <property type="match status" value="1"/>
</dbReference>
<gene>
    <name evidence="5" type="ORF">IHV25_06230</name>
</gene>
<dbReference type="Pfam" id="PF13193">
    <property type="entry name" value="AMP-binding_C"/>
    <property type="match status" value="1"/>
</dbReference>
<dbReference type="InterPro" id="IPR000873">
    <property type="entry name" value="AMP-dep_synth/lig_dom"/>
</dbReference>
<keyword evidence="6" id="KW-1185">Reference proteome</keyword>
<dbReference type="InterPro" id="IPR032387">
    <property type="entry name" value="ACAS_N"/>
</dbReference>
<organism evidence="5 6">
    <name type="scientific">Phaeovibrio sulfidiphilus</name>
    <dbReference type="NCBI Taxonomy" id="1220600"/>
    <lineage>
        <taxon>Bacteria</taxon>
        <taxon>Pseudomonadati</taxon>
        <taxon>Pseudomonadota</taxon>
        <taxon>Alphaproteobacteria</taxon>
        <taxon>Rhodospirillales</taxon>
        <taxon>Rhodospirillaceae</taxon>
        <taxon>Phaeovibrio</taxon>
    </lineage>
</organism>
<evidence type="ECO:0000256" key="1">
    <source>
        <dbReference type="ARBA" id="ARBA00006432"/>
    </source>
</evidence>
<evidence type="ECO:0000259" key="4">
    <source>
        <dbReference type="Pfam" id="PF16177"/>
    </source>
</evidence>
<dbReference type="GO" id="GO:0070013">
    <property type="term" value="C:intracellular organelle lumen"/>
    <property type="evidence" value="ECO:0007669"/>
    <property type="project" value="UniProtKB-ARBA"/>
</dbReference>
<comment type="similarity">
    <text evidence="1">Belongs to the ATP-dependent AMP-binding enzyme family.</text>
</comment>
<evidence type="ECO:0000259" key="2">
    <source>
        <dbReference type="Pfam" id="PF00501"/>
    </source>
</evidence>
<dbReference type="FunFam" id="3.40.50.12780:FF:000011">
    <property type="entry name" value="Acetyl-coenzyme A synthetase 2-like, mitochondrial"/>
    <property type="match status" value="1"/>
</dbReference>
<dbReference type="EMBL" id="JACZHT010000004">
    <property type="protein sequence ID" value="MBE1237242.1"/>
    <property type="molecule type" value="Genomic_DNA"/>
</dbReference>
<dbReference type="SUPFAM" id="SSF56801">
    <property type="entry name" value="Acetyl-CoA synthetase-like"/>
    <property type="match status" value="1"/>
</dbReference>
<dbReference type="NCBIfam" id="NF001208">
    <property type="entry name" value="PRK00174.1"/>
    <property type="match status" value="1"/>
</dbReference>
<dbReference type="Pfam" id="PF16177">
    <property type="entry name" value="ACAS_N"/>
    <property type="match status" value="1"/>
</dbReference>
<sequence>MNLHKASLFRLFLSFFPRHAHTVLHTLRRSTARGRDNTHRLRNPNATDRGLNMGKYDEVYHRSITDKEGFWGDAARQIDWIKPADKVLDDSNPPIYRWFRGGVLNTCYNAVDRHVENGRADQTAIIYDSPVTNTKRQVTYRELLDQVSRFAGVLAANGVTKGDRVILYMPMIPESLVAMLACARLGAIHSVVFGGFAANELATRINDCTPRVIVTASCGIEPNRVIAYKPMVDEAIDLSTHKPEGVIVFQRPQATATLDRPGDRDWMEEMAKAEPHACVPVEATDPLYILYTSGTTGQPKGVMRDNGGHAVALKWSMQAIYDVNPGEVFWSASDVGWVVGHSYIVYAPLLQGATTIVFEGKPVGTPDASTFWRIISEYKVVSFFTAPTAFRAIRRDDPEGEFIRKYDLSSLRTLFLAGERADPATIQWAEEHLKVPVIDNWWQTETGWAIAANCRGIELLPVKFGSPTRAAPGWDVQVLDEDGHPMEAGKIGSLVCKLPLPPGTLVSLWNAEKRYVDSYLTDFPGYYKTGDAGFLDDDHYVYVMTRTDDIINVAGHRLSTGAMEEVLANHPAVAECAVIGIADELKGQMPLGFVVLKAGITTSPEVIEKECAALVREQIGPVAAYKQTVVVQRLPKTRSGKILRGTMQKIADNEEYKMPATIDDPGILPEIQEALEDIGLATRRQG</sequence>
<dbReference type="InterPro" id="IPR025110">
    <property type="entry name" value="AMP-bd_C"/>
</dbReference>
<dbReference type="RefSeq" id="WP_192534257.1">
    <property type="nucleotide sequence ID" value="NZ_JACZHT010000004.1"/>
</dbReference>
<dbReference type="FunFam" id="3.30.300.30:FF:000017">
    <property type="entry name" value="Acyl-CoA synthetase short-chain family member 3"/>
    <property type="match status" value="1"/>
</dbReference>
<name>A0A8J6YX28_9PROT</name>
<evidence type="ECO:0000313" key="5">
    <source>
        <dbReference type="EMBL" id="MBE1237242.1"/>
    </source>
</evidence>
<evidence type="ECO:0000259" key="3">
    <source>
        <dbReference type="Pfam" id="PF13193"/>
    </source>
</evidence>
<dbReference type="Proteomes" id="UP000631034">
    <property type="component" value="Unassembled WGS sequence"/>
</dbReference>
<dbReference type="Gene3D" id="3.40.50.12780">
    <property type="entry name" value="N-terminal domain of ligase-like"/>
    <property type="match status" value="1"/>
</dbReference>
<reference evidence="5" key="1">
    <citation type="submission" date="2020-10" db="EMBL/GenBank/DDBJ databases">
        <title>Genome sequence of the unusual species of purple photosynthetic bacteria, Phaeovibrio sulfidiphilus DSM 23193, type strain.</title>
        <authorList>
            <person name="Kyndt J.A."/>
            <person name="Meyer T.E."/>
        </authorList>
    </citation>
    <scope>NUCLEOTIDE SEQUENCE</scope>
    <source>
        <strain evidence="5">DSM 23193</strain>
    </source>
</reference>
<feature type="domain" description="Acetyl-coenzyme A synthetase N-terminal" evidence="4">
    <location>
        <begin position="56"/>
        <end position="110"/>
    </location>
</feature>
<dbReference type="InterPro" id="IPR045851">
    <property type="entry name" value="AMP-bd_C_sf"/>
</dbReference>
<dbReference type="PANTHER" id="PTHR43347:SF3">
    <property type="entry name" value="ACYL-COA SYNTHETASE SHORT-CHAIN FAMILY MEMBER 3, MITOCHONDRIAL"/>
    <property type="match status" value="1"/>
</dbReference>
<accession>A0A8J6YX28</accession>
<comment type="caution">
    <text evidence="5">The sequence shown here is derived from an EMBL/GenBank/DDBJ whole genome shotgun (WGS) entry which is preliminary data.</text>
</comment>
<dbReference type="InterPro" id="IPR042099">
    <property type="entry name" value="ANL_N_sf"/>
</dbReference>
<dbReference type="InterPro" id="IPR020845">
    <property type="entry name" value="AMP-binding_CS"/>
</dbReference>
<dbReference type="GO" id="GO:0050218">
    <property type="term" value="F:propionate-CoA ligase activity"/>
    <property type="evidence" value="ECO:0007669"/>
    <property type="project" value="TreeGrafter"/>
</dbReference>
<dbReference type="Gene3D" id="3.30.300.30">
    <property type="match status" value="1"/>
</dbReference>
<dbReference type="PANTHER" id="PTHR43347">
    <property type="entry name" value="ACYL-COA SYNTHETASE"/>
    <property type="match status" value="1"/>
</dbReference>
<protein>
    <submittedName>
        <fullName evidence="5">Propionyl-CoA synthetase</fullName>
    </submittedName>
</protein>
<proteinExistence type="inferred from homology"/>
<evidence type="ECO:0000313" key="6">
    <source>
        <dbReference type="Proteomes" id="UP000631034"/>
    </source>
</evidence>
<feature type="domain" description="AMP-binding enzyme C-terminal" evidence="3">
    <location>
        <begin position="563"/>
        <end position="641"/>
    </location>
</feature>
<feature type="domain" description="AMP-dependent synthetase/ligase" evidence="2">
    <location>
        <begin position="117"/>
        <end position="497"/>
    </location>
</feature>
<dbReference type="Pfam" id="PF00501">
    <property type="entry name" value="AMP-binding"/>
    <property type="match status" value="1"/>
</dbReference>
<dbReference type="PROSITE" id="PS00455">
    <property type="entry name" value="AMP_BINDING"/>
    <property type="match status" value="1"/>
</dbReference>